<organism evidence="1">
    <name type="scientific">Octopus bimaculoides</name>
    <name type="common">California two-spotted octopus</name>
    <dbReference type="NCBI Taxonomy" id="37653"/>
    <lineage>
        <taxon>Eukaryota</taxon>
        <taxon>Metazoa</taxon>
        <taxon>Spiralia</taxon>
        <taxon>Lophotrochozoa</taxon>
        <taxon>Mollusca</taxon>
        <taxon>Cephalopoda</taxon>
        <taxon>Coleoidea</taxon>
        <taxon>Octopodiformes</taxon>
        <taxon>Octopoda</taxon>
        <taxon>Incirrata</taxon>
        <taxon>Octopodidae</taxon>
        <taxon>Octopus</taxon>
    </lineage>
</organism>
<protein>
    <submittedName>
        <fullName evidence="1">Uncharacterized protein</fullName>
    </submittedName>
</protein>
<evidence type="ECO:0000313" key="1">
    <source>
        <dbReference type="EMBL" id="KOF98888.1"/>
    </source>
</evidence>
<sequence>MSSFCVLSHGNYHIGRSGMTYIDQLSRDVKLQIEELKHVMEDRNIWRERVVSFRASCSK</sequence>
<dbReference type="EMBL" id="KQ416059">
    <property type="protein sequence ID" value="KOF98888.1"/>
    <property type="molecule type" value="Genomic_DNA"/>
</dbReference>
<dbReference type="AlphaFoldDB" id="A0A0L8IBK1"/>
<accession>A0A0L8IBK1</accession>
<reference evidence="1" key="1">
    <citation type="submission" date="2015-07" db="EMBL/GenBank/DDBJ databases">
        <title>MeaNS - Measles Nucleotide Surveillance Program.</title>
        <authorList>
            <person name="Tran T."/>
            <person name="Druce J."/>
        </authorList>
    </citation>
    <scope>NUCLEOTIDE SEQUENCE</scope>
    <source>
        <strain evidence="1">UCB-OBI-ISO-001</strain>
        <tissue evidence="1">Gonad</tissue>
    </source>
</reference>
<proteinExistence type="predicted"/>
<gene>
    <name evidence="1" type="ORF">OCBIM_22022085mg</name>
</gene>
<name>A0A0L8IBK1_OCTBM</name>